<keyword evidence="3" id="KW-1185">Reference proteome</keyword>
<evidence type="ECO:0000313" key="3">
    <source>
        <dbReference type="Proteomes" id="UP000331127"/>
    </source>
</evidence>
<protein>
    <submittedName>
        <fullName evidence="2">Uncharacterized protein</fullName>
    </submittedName>
</protein>
<dbReference type="EMBL" id="BLAE01000008">
    <property type="protein sequence ID" value="GES07863.1"/>
    <property type="molecule type" value="Genomic_DNA"/>
</dbReference>
<dbReference type="Proteomes" id="UP000331127">
    <property type="component" value="Unassembled WGS sequence"/>
</dbReference>
<feature type="compositionally biased region" description="Acidic residues" evidence="1">
    <location>
        <begin position="41"/>
        <end position="64"/>
    </location>
</feature>
<organism evidence="2 3">
    <name type="scientific">Acrocarpospora macrocephala</name>
    <dbReference type="NCBI Taxonomy" id="150177"/>
    <lineage>
        <taxon>Bacteria</taxon>
        <taxon>Bacillati</taxon>
        <taxon>Actinomycetota</taxon>
        <taxon>Actinomycetes</taxon>
        <taxon>Streptosporangiales</taxon>
        <taxon>Streptosporangiaceae</taxon>
        <taxon>Acrocarpospora</taxon>
    </lineage>
</organism>
<gene>
    <name evidence="2" type="ORF">Amac_014580</name>
</gene>
<comment type="caution">
    <text evidence="2">The sequence shown here is derived from an EMBL/GenBank/DDBJ whole genome shotgun (WGS) entry which is preliminary data.</text>
</comment>
<sequence>MGVSGRTGDRCEPFVVLGADPGNQEGTFAVIRSRSRVQLEDPGEPAEEPEEESADPGESEDPDQPSDPRPSTWIATAPPSVTRTFHTTPVTETISTTPVTGIVRITPVARTAGTSPVARTIHTAPWPGLPALRL</sequence>
<reference evidence="2 3" key="1">
    <citation type="submission" date="2019-10" db="EMBL/GenBank/DDBJ databases">
        <title>Whole genome shotgun sequence of Acrocarpospora macrocephala NBRC 16266.</title>
        <authorList>
            <person name="Ichikawa N."/>
            <person name="Kimura A."/>
            <person name="Kitahashi Y."/>
            <person name="Komaki H."/>
            <person name="Oguchi A."/>
        </authorList>
    </citation>
    <scope>NUCLEOTIDE SEQUENCE [LARGE SCALE GENOMIC DNA]</scope>
    <source>
        <strain evidence="2 3">NBRC 16266</strain>
    </source>
</reference>
<proteinExistence type="predicted"/>
<evidence type="ECO:0000256" key="1">
    <source>
        <dbReference type="SAM" id="MobiDB-lite"/>
    </source>
</evidence>
<dbReference type="AlphaFoldDB" id="A0A5M3WLS5"/>
<feature type="region of interest" description="Disordered" evidence="1">
    <location>
        <begin position="1"/>
        <end position="93"/>
    </location>
</feature>
<accession>A0A5M3WLS5</accession>
<evidence type="ECO:0000313" key="2">
    <source>
        <dbReference type="EMBL" id="GES07863.1"/>
    </source>
</evidence>
<name>A0A5M3WLS5_9ACTN</name>